<proteinExistence type="predicted"/>
<sequence length="190" mass="20280">MSLPTADIASCSHVVASNANEADVIEYEGTGFPVETVGCYSGSIDTISDELVVDNVVVENVSNVLVNVELVDGTVAAFIALIVDVLSIMLDQSIFALTVASAREASKGIAYLMQQLKKNSKKSGNSSVSGCSIELLQGLLNFFSDEACNAFQSKVSHEKIKIAMFEQKPGKAPKLDEFSACCFKNVWSIV</sequence>
<protein>
    <submittedName>
        <fullName evidence="1">Uncharacterized protein</fullName>
    </submittedName>
</protein>
<dbReference type="EMBL" id="JBBPBN010000011">
    <property type="protein sequence ID" value="KAK9028892.1"/>
    <property type="molecule type" value="Genomic_DNA"/>
</dbReference>
<organism evidence="1 2">
    <name type="scientific">Hibiscus sabdariffa</name>
    <name type="common">roselle</name>
    <dbReference type="NCBI Taxonomy" id="183260"/>
    <lineage>
        <taxon>Eukaryota</taxon>
        <taxon>Viridiplantae</taxon>
        <taxon>Streptophyta</taxon>
        <taxon>Embryophyta</taxon>
        <taxon>Tracheophyta</taxon>
        <taxon>Spermatophyta</taxon>
        <taxon>Magnoliopsida</taxon>
        <taxon>eudicotyledons</taxon>
        <taxon>Gunneridae</taxon>
        <taxon>Pentapetalae</taxon>
        <taxon>rosids</taxon>
        <taxon>malvids</taxon>
        <taxon>Malvales</taxon>
        <taxon>Malvaceae</taxon>
        <taxon>Malvoideae</taxon>
        <taxon>Hibiscus</taxon>
    </lineage>
</organism>
<accession>A0ABR2SUQ5</accession>
<keyword evidence="2" id="KW-1185">Reference proteome</keyword>
<name>A0ABR2SUQ5_9ROSI</name>
<evidence type="ECO:0000313" key="1">
    <source>
        <dbReference type="EMBL" id="KAK9028892.1"/>
    </source>
</evidence>
<comment type="caution">
    <text evidence="1">The sequence shown here is derived from an EMBL/GenBank/DDBJ whole genome shotgun (WGS) entry which is preliminary data.</text>
</comment>
<evidence type="ECO:0000313" key="2">
    <source>
        <dbReference type="Proteomes" id="UP001396334"/>
    </source>
</evidence>
<dbReference type="Proteomes" id="UP001396334">
    <property type="component" value="Unassembled WGS sequence"/>
</dbReference>
<reference evidence="1 2" key="1">
    <citation type="journal article" date="2024" name="G3 (Bethesda)">
        <title>Genome assembly of Hibiscus sabdariffa L. provides insights into metabolisms of medicinal natural products.</title>
        <authorList>
            <person name="Kim T."/>
        </authorList>
    </citation>
    <scope>NUCLEOTIDE SEQUENCE [LARGE SCALE GENOMIC DNA]</scope>
    <source>
        <strain evidence="1">TK-2024</strain>
        <tissue evidence="1">Old leaves</tissue>
    </source>
</reference>
<gene>
    <name evidence="1" type="ORF">V6N11_026028</name>
</gene>